<accession>A0A1G5AGP2</accession>
<evidence type="ECO:0000313" key="2">
    <source>
        <dbReference type="Proteomes" id="UP000183047"/>
    </source>
</evidence>
<sequence length="85" mass="9782">MEIEECIKDAFEDSMQLFVQTEEYKKERDEINDMIITFRAMLDVNRQLQFNEIVDAITVADGKLASEAYLHGVVEGIALREKIIG</sequence>
<keyword evidence="2" id="KW-1185">Reference proteome</keyword>
<organism evidence="1 2">
    <name type="scientific">Butyrivibrio hungatei</name>
    <dbReference type="NCBI Taxonomy" id="185008"/>
    <lineage>
        <taxon>Bacteria</taxon>
        <taxon>Bacillati</taxon>
        <taxon>Bacillota</taxon>
        <taxon>Clostridia</taxon>
        <taxon>Lachnospirales</taxon>
        <taxon>Lachnospiraceae</taxon>
        <taxon>Butyrivibrio</taxon>
    </lineage>
</organism>
<reference evidence="2" key="1">
    <citation type="submission" date="2016-10" db="EMBL/GenBank/DDBJ databases">
        <authorList>
            <person name="Varghese N."/>
            <person name="Submissions S."/>
        </authorList>
    </citation>
    <scope>NUCLEOTIDE SEQUENCE [LARGE SCALE GENOMIC DNA]</scope>
    <source>
        <strain evidence="2">XBD2006</strain>
    </source>
</reference>
<protein>
    <submittedName>
        <fullName evidence="1">Uncharacterized protein</fullName>
    </submittedName>
</protein>
<dbReference type="AlphaFoldDB" id="A0A1G5AGP2"/>
<evidence type="ECO:0000313" key="1">
    <source>
        <dbReference type="EMBL" id="SCX77035.1"/>
    </source>
</evidence>
<dbReference type="Proteomes" id="UP000183047">
    <property type="component" value="Unassembled WGS sequence"/>
</dbReference>
<proteinExistence type="predicted"/>
<dbReference type="EMBL" id="FMUR01000003">
    <property type="protein sequence ID" value="SCX77035.1"/>
    <property type="molecule type" value="Genomic_DNA"/>
</dbReference>
<gene>
    <name evidence="1" type="ORF">SAMN02910451_00231</name>
</gene>
<name>A0A1G5AGP2_9FIRM</name>